<dbReference type="InterPro" id="IPR001881">
    <property type="entry name" value="EGF-like_Ca-bd_dom"/>
</dbReference>
<keyword evidence="1 5" id="KW-0245">EGF-like domain</keyword>
<evidence type="ECO:0000259" key="9">
    <source>
        <dbReference type="PROSITE" id="PS50923"/>
    </source>
</evidence>
<dbReference type="Gene3D" id="2.10.70.10">
    <property type="entry name" value="Complement Module, domain 1"/>
    <property type="match status" value="1"/>
</dbReference>
<proteinExistence type="predicted"/>
<evidence type="ECO:0000256" key="6">
    <source>
        <dbReference type="PROSITE-ProRule" id="PRU00302"/>
    </source>
</evidence>
<dbReference type="InterPro" id="IPR000436">
    <property type="entry name" value="Sushi_SCR_CCP_dom"/>
</dbReference>
<dbReference type="PROSITE" id="PS01186">
    <property type="entry name" value="EGF_2"/>
    <property type="match status" value="1"/>
</dbReference>
<accession>A0A9J7HHU4</accession>
<keyword evidence="3" id="KW-0677">Repeat</keyword>
<dbReference type="PROSITE" id="PS50026">
    <property type="entry name" value="EGF_3"/>
    <property type="match status" value="1"/>
</dbReference>
<dbReference type="OMA" id="GEMPTVM"/>
<reference evidence="10" key="1">
    <citation type="journal article" date="2020" name="Nat. Ecol. Evol.">
        <title>Deeply conserved synteny resolves early events in vertebrate evolution.</title>
        <authorList>
            <person name="Simakov O."/>
            <person name="Marletaz F."/>
            <person name="Yue J.X."/>
            <person name="O'Connell B."/>
            <person name="Jenkins J."/>
            <person name="Brandt A."/>
            <person name="Calef R."/>
            <person name="Tung C.H."/>
            <person name="Huang T.K."/>
            <person name="Schmutz J."/>
            <person name="Satoh N."/>
            <person name="Yu J.K."/>
            <person name="Putnam N.H."/>
            <person name="Green R.E."/>
            <person name="Rokhsar D.S."/>
        </authorList>
    </citation>
    <scope>NUCLEOTIDE SEQUENCE [LARGE SCALE GENOMIC DNA]</scope>
    <source>
        <strain evidence="10">S238N-H82</strain>
    </source>
</reference>
<dbReference type="KEGG" id="bfo:118404698"/>
<dbReference type="SUPFAM" id="SSF57196">
    <property type="entry name" value="EGF/Laminin"/>
    <property type="match status" value="1"/>
</dbReference>
<evidence type="ECO:0000313" key="11">
    <source>
        <dbReference type="RefSeq" id="XP_035659846.1"/>
    </source>
</evidence>
<dbReference type="PANTHER" id="PTHR24034:SF209">
    <property type="entry name" value="EGF-LIKE DOMAIN-CONTAINING PROTEIN"/>
    <property type="match status" value="1"/>
</dbReference>
<evidence type="ECO:0000256" key="7">
    <source>
        <dbReference type="SAM" id="SignalP"/>
    </source>
</evidence>
<dbReference type="OrthoDB" id="4062651at2759"/>
<sequence>MSRLLLISLVLVAAIFTFSEARRRKTPSCDNSMPGNTERTCNKNLVNGRFPKNTECTWSCLHGCVRSAKKGGARTRTCKGRPGVWKKLAGKKYQKAKGLQCNCASCSHDFGSFPVSGIAGHTCDPAAAPFPFGSHCVFSCLSGYALGDDPEMLCLNGRWVAENADPCTDIDECATNDGGCAHSCTNTIGSFECSCPDGFILSDNNLDCEPEPTGEMPTVMPTDEPPV</sequence>
<dbReference type="PROSITE" id="PS01187">
    <property type="entry name" value="EGF_CA"/>
    <property type="match status" value="1"/>
</dbReference>
<dbReference type="GO" id="GO:0005509">
    <property type="term" value="F:calcium ion binding"/>
    <property type="evidence" value="ECO:0007669"/>
    <property type="project" value="InterPro"/>
</dbReference>
<organism evidence="10 11">
    <name type="scientific">Branchiostoma floridae</name>
    <name type="common">Florida lancelet</name>
    <name type="synonym">Amphioxus</name>
    <dbReference type="NCBI Taxonomy" id="7739"/>
    <lineage>
        <taxon>Eukaryota</taxon>
        <taxon>Metazoa</taxon>
        <taxon>Chordata</taxon>
        <taxon>Cephalochordata</taxon>
        <taxon>Leptocardii</taxon>
        <taxon>Amphioxiformes</taxon>
        <taxon>Branchiostomatidae</taxon>
        <taxon>Branchiostoma</taxon>
    </lineage>
</organism>
<evidence type="ECO:0000256" key="1">
    <source>
        <dbReference type="ARBA" id="ARBA00022536"/>
    </source>
</evidence>
<protein>
    <submittedName>
        <fullName evidence="11">Signal peptide, CUB and EGF-like domain-containing protein 3</fullName>
    </submittedName>
</protein>
<name>A0A9J7HHU4_BRAFL</name>
<keyword evidence="2 7" id="KW-0732">Signal</keyword>
<evidence type="ECO:0000313" key="10">
    <source>
        <dbReference type="Proteomes" id="UP000001554"/>
    </source>
</evidence>
<dbReference type="PANTHER" id="PTHR24034">
    <property type="entry name" value="EGF-LIKE DOMAIN-CONTAINING PROTEIN"/>
    <property type="match status" value="1"/>
</dbReference>
<keyword evidence="6" id="KW-0768">Sushi</keyword>
<dbReference type="Pfam" id="PF00084">
    <property type="entry name" value="Sushi"/>
    <property type="match status" value="1"/>
</dbReference>
<dbReference type="SMART" id="SM00179">
    <property type="entry name" value="EGF_CA"/>
    <property type="match status" value="1"/>
</dbReference>
<dbReference type="InterPro" id="IPR000152">
    <property type="entry name" value="EGF-type_Asp/Asn_hydroxyl_site"/>
</dbReference>
<dbReference type="PROSITE" id="PS00010">
    <property type="entry name" value="ASX_HYDROXYL"/>
    <property type="match status" value="1"/>
</dbReference>
<dbReference type="SUPFAM" id="SSF57184">
    <property type="entry name" value="Growth factor receptor domain"/>
    <property type="match status" value="1"/>
</dbReference>
<gene>
    <name evidence="11" type="primary">LOC118404698</name>
</gene>
<feature type="chain" id="PRO_5039890898" evidence="7">
    <location>
        <begin position="22"/>
        <end position="227"/>
    </location>
</feature>
<evidence type="ECO:0000256" key="3">
    <source>
        <dbReference type="ARBA" id="ARBA00022737"/>
    </source>
</evidence>
<dbReference type="Pfam" id="PF14670">
    <property type="entry name" value="FXa_inhibition"/>
    <property type="match status" value="1"/>
</dbReference>
<dbReference type="Gene3D" id="2.10.25.10">
    <property type="entry name" value="Laminin"/>
    <property type="match status" value="1"/>
</dbReference>
<evidence type="ECO:0000256" key="2">
    <source>
        <dbReference type="ARBA" id="ARBA00022729"/>
    </source>
</evidence>
<dbReference type="AlphaFoldDB" id="A0A9J7HHU4"/>
<dbReference type="RefSeq" id="XP_035659846.1">
    <property type="nucleotide sequence ID" value="XM_035803953.1"/>
</dbReference>
<dbReference type="InterPro" id="IPR009030">
    <property type="entry name" value="Growth_fac_rcpt_cys_sf"/>
</dbReference>
<dbReference type="FunFam" id="2.10.25.10:FF:000240">
    <property type="entry name" value="Vitamin K-dependent protein S"/>
    <property type="match status" value="1"/>
</dbReference>
<dbReference type="SMART" id="SM00181">
    <property type="entry name" value="EGF"/>
    <property type="match status" value="1"/>
</dbReference>
<dbReference type="PROSITE" id="PS50923">
    <property type="entry name" value="SUSHI"/>
    <property type="match status" value="1"/>
</dbReference>
<keyword evidence="4 6" id="KW-1015">Disulfide bond</keyword>
<dbReference type="Proteomes" id="UP000001554">
    <property type="component" value="Chromosome 17"/>
</dbReference>
<keyword evidence="10" id="KW-1185">Reference proteome</keyword>
<feature type="signal peptide" evidence="7">
    <location>
        <begin position="1"/>
        <end position="21"/>
    </location>
</feature>
<evidence type="ECO:0000256" key="4">
    <source>
        <dbReference type="ARBA" id="ARBA00023157"/>
    </source>
</evidence>
<reference evidence="11" key="2">
    <citation type="submission" date="2025-08" db="UniProtKB">
        <authorList>
            <consortium name="RefSeq"/>
        </authorList>
    </citation>
    <scope>IDENTIFICATION</scope>
    <source>
        <strain evidence="11">S238N-H82</strain>
        <tissue evidence="11">Testes</tissue>
    </source>
</reference>
<dbReference type="GeneID" id="118404698"/>
<evidence type="ECO:0000256" key="5">
    <source>
        <dbReference type="PROSITE-ProRule" id="PRU00076"/>
    </source>
</evidence>
<feature type="domain" description="EGF-like" evidence="8">
    <location>
        <begin position="169"/>
        <end position="209"/>
    </location>
</feature>
<feature type="domain" description="Sushi" evidence="9">
    <location>
        <begin position="104"/>
        <end position="169"/>
    </location>
</feature>
<dbReference type="InterPro" id="IPR000742">
    <property type="entry name" value="EGF"/>
</dbReference>
<feature type="disulfide bond" evidence="6">
    <location>
        <begin position="140"/>
        <end position="167"/>
    </location>
</feature>
<evidence type="ECO:0000259" key="8">
    <source>
        <dbReference type="PROSITE" id="PS50026"/>
    </source>
</evidence>
<comment type="caution">
    <text evidence="5">Lacks conserved residue(s) required for the propagation of feature annotation.</text>
</comment>
<dbReference type="InterPro" id="IPR050751">
    <property type="entry name" value="ECM_structural_protein"/>
</dbReference>
<dbReference type="InterPro" id="IPR018097">
    <property type="entry name" value="EGF_Ca-bd_CS"/>
</dbReference>